<dbReference type="PANTHER" id="PTHR43352">
    <property type="entry name" value="ACETYL-COA SYNTHETASE"/>
    <property type="match status" value="1"/>
</dbReference>
<dbReference type="Pfam" id="PF13193">
    <property type="entry name" value="AMP-binding_C"/>
    <property type="match status" value="1"/>
</dbReference>
<dbReference type="InterPro" id="IPR045851">
    <property type="entry name" value="AMP-bd_C_sf"/>
</dbReference>
<dbReference type="NCBIfam" id="TIGR02262">
    <property type="entry name" value="benz_CoA_lig"/>
    <property type="match status" value="1"/>
</dbReference>
<sequence>MLGPSGHSDTFARDNLPDPADWPVMRAGSHRYPDWLNAAVELTDRMVERGFGERPALIGNGRTRTYRELADWTNRLAHALVDDLGVRPGNRVLIRSGNNPAMVAAWLAVTKVGAVAVNTMPMLRAGELAKIVDKAEIAFALCDARLLGEIEAVAAESRFLARVVAFDGTAAHDAELDRLAVGKSCDFDPPPVGRDDVALLGFTSGSTGVPKATMHFHRDLLIVADAYAREVLDVRPADVFAGSPPLAFTFGLGGLAIFPLRFGAAAVLVEDASPPRLVEVIRERGVTVCFTAPTAYRAMLAASRDPSDFASLRVAVSAGETLPAPIFEEWTARTGRPILDGIGGTEMLHIFISNRLGDARAGSTGRPLAGYEARIVDEAMREVPRGTVGRLAVRGPLGCRYLADARQRDFVRDGWNLTGDAFVQDADGRFRFCARTDDMIVSAGYNIAGPEVEAALLKHPAVRECAVIGQDDAERGCIVEAHVVLGDGMAGDEAMAKRLQDHVKATIAPYKYPRSVVFLDALPKTESGKVQRFRLRRPAFPVAEAATVPASPS</sequence>
<gene>
    <name evidence="4" type="ORF">D3218_13950</name>
</gene>
<dbReference type="SUPFAM" id="SSF56801">
    <property type="entry name" value="Acetyl-CoA synthetase-like"/>
    <property type="match status" value="1"/>
</dbReference>
<proteinExistence type="predicted"/>
<evidence type="ECO:0000256" key="1">
    <source>
        <dbReference type="ARBA" id="ARBA00022598"/>
    </source>
</evidence>
<dbReference type="InterPro" id="IPR025110">
    <property type="entry name" value="AMP-bd_C"/>
</dbReference>
<organism evidence="4 5">
    <name type="scientific">Aureimonas flava</name>
    <dbReference type="NCBI Taxonomy" id="2320271"/>
    <lineage>
        <taxon>Bacteria</taxon>
        <taxon>Pseudomonadati</taxon>
        <taxon>Pseudomonadota</taxon>
        <taxon>Alphaproteobacteria</taxon>
        <taxon>Hyphomicrobiales</taxon>
        <taxon>Aurantimonadaceae</taxon>
        <taxon>Aureimonas</taxon>
    </lineage>
</organism>
<dbReference type="PANTHER" id="PTHR43352:SF1">
    <property type="entry name" value="ANTHRANILATE--COA LIGASE"/>
    <property type="match status" value="1"/>
</dbReference>
<evidence type="ECO:0000313" key="4">
    <source>
        <dbReference type="EMBL" id="RIX99571.1"/>
    </source>
</evidence>
<dbReference type="EMBL" id="QYRN01000007">
    <property type="protein sequence ID" value="RIX99571.1"/>
    <property type="molecule type" value="Genomic_DNA"/>
</dbReference>
<feature type="domain" description="AMP-binding enzyme C-terminal" evidence="3">
    <location>
        <begin position="451"/>
        <end position="529"/>
    </location>
</feature>
<dbReference type="InterPro" id="IPR020845">
    <property type="entry name" value="AMP-binding_CS"/>
</dbReference>
<reference evidence="5" key="1">
    <citation type="submission" date="2018-09" db="EMBL/GenBank/DDBJ databases">
        <authorList>
            <person name="Tuo L."/>
        </authorList>
    </citation>
    <scope>NUCLEOTIDE SEQUENCE [LARGE SCALE GENOMIC DNA]</scope>
    <source>
        <strain evidence="5">M2BS4Y-1</strain>
    </source>
</reference>
<evidence type="ECO:0000313" key="5">
    <source>
        <dbReference type="Proteomes" id="UP000265750"/>
    </source>
</evidence>
<dbReference type="AlphaFoldDB" id="A0A3A1WPW0"/>
<dbReference type="GO" id="GO:0005524">
    <property type="term" value="F:ATP binding"/>
    <property type="evidence" value="ECO:0007669"/>
    <property type="project" value="InterPro"/>
</dbReference>
<evidence type="ECO:0000259" key="2">
    <source>
        <dbReference type="Pfam" id="PF00501"/>
    </source>
</evidence>
<dbReference type="Gene3D" id="3.40.50.12780">
    <property type="entry name" value="N-terminal domain of ligase-like"/>
    <property type="match status" value="1"/>
</dbReference>
<dbReference type="InterPro" id="IPR000873">
    <property type="entry name" value="AMP-dep_synth/lig_dom"/>
</dbReference>
<name>A0A3A1WPW0_9HYPH</name>
<dbReference type="GO" id="GO:0016878">
    <property type="term" value="F:acid-thiol ligase activity"/>
    <property type="evidence" value="ECO:0007669"/>
    <property type="project" value="TreeGrafter"/>
</dbReference>
<dbReference type="Proteomes" id="UP000265750">
    <property type="component" value="Unassembled WGS sequence"/>
</dbReference>
<dbReference type="InterPro" id="IPR011957">
    <property type="entry name" value="Benz_CoA_lig"/>
</dbReference>
<dbReference type="Gene3D" id="3.30.300.30">
    <property type="match status" value="1"/>
</dbReference>
<protein>
    <submittedName>
        <fullName evidence="4">Benzoate-CoA ligase family protein</fullName>
    </submittedName>
</protein>
<dbReference type="InterPro" id="IPR042099">
    <property type="entry name" value="ANL_N_sf"/>
</dbReference>
<evidence type="ECO:0000259" key="3">
    <source>
        <dbReference type="Pfam" id="PF13193"/>
    </source>
</evidence>
<accession>A0A3A1WPW0</accession>
<dbReference type="OrthoDB" id="9803968at2"/>
<dbReference type="Pfam" id="PF00501">
    <property type="entry name" value="AMP-binding"/>
    <property type="match status" value="1"/>
</dbReference>
<dbReference type="GO" id="GO:0044550">
    <property type="term" value="P:secondary metabolite biosynthetic process"/>
    <property type="evidence" value="ECO:0007669"/>
    <property type="project" value="TreeGrafter"/>
</dbReference>
<keyword evidence="5" id="KW-1185">Reference proteome</keyword>
<dbReference type="GO" id="GO:0016405">
    <property type="term" value="F:CoA-ligase activity"/>
    <property type="evidence" value="ECO:0007669"/>
    <property type="project" value="InterPro"/>
</dbReference>
<keyword evidence="1 4" id="KW-0436">Ligase</keyword>
<feature type="domain" description="AMP-dependent synthetase/ligase" evidence="2">
    <location>
        <begin position="50"/>
        <end position="396"/>
    </location>
</feature>
<dbReference type="RefSeq" id="WP_119540704.1">
    <property type="nucleotide sequence ID" value="NZ_QYRN01000007.1"/>
</dbReference>
<comment type="caution">
    <text evidence="4">The sequence shown here is derived from an EMBL/GenBank/DDBJ whole genome shotgun (WGS) entry which is preliminary data.</text>
</comment>
<dbReference type="PROSITE" id="PS00455">
    <property type="entry name" value="AMP_BINDING"/>
    <property type="match status" value="1"/>
</dbReference>